<proteinExistence type="predicted"/>
<name>A0ABS2GU35_9BURK</name>
<evidence type="ECO:0000313" key="1">
    <source>
        <dbReference type="EMBL" id="MBM6928368.1"/>
    </source>
</evidence>
<protein>
    <submittedName>
        <fullName evidence="1">GTP pyrophosphokinase</fullName>
    </submittedName>
</protein>
<accession>A0ABS2GU35</accession>
<comment type="caution">
    <text evidence="1">The sequence shown here is derived from an EMBL/GenBank/DDBJ whole genome shotgun (WGS) entry which is preliminary data.</text>
</comment>
<reference evidence="1 2" key="1">
    <citation type="journal article" date="2021" name="Sci. Rep.">
        <title>The distribution of antibiotic resistance genes in chicken gut microbiota commensals.</title>
        <authorList>
            <person name="Juricova H."/>
            <person name="Matiasovicova J."/>
            <person name="Kubasova T."/>
            <person name="Cejkova D."/>
            <person name="Rychlik I."/>
        </authorList>
    </citation>
    <scope>NUCLEOTIDE SEQUENCE [LARGE SCALE GENOMIC DNA]</scope>
    <source>
        <strain evidence="1 2">An562</strain>
    </source>
</reference>
<organism evidence="1 2">
    <name type="scientific">Parasutterella secunda</name>
    <dbReference type="NCBI Taxonomy" id="626947"/>
    <lineage>
        <taxon>Bacteria</taxon>
        <taxon>Pseudomonadati</taxon>
        <taxon>Pseudomonadota</taxon>
        <taxon>Betaproteobacteria</taxon>
        <taxon>Burkholderiales</taxon>
        <taxon>Sutterellaceae</taxon>
        <taxon>Parasutterella</taxon>
    </lineage>
</organism>
<gene>
    <name evidence="1" type="ORF">H5985_03690</name>
</gene>
<dbReference type="EMBL" id="JACJKX010000005">
    <property type="protein sequence ID" value="MBM6928368.1"/>
    <property type="molecule type" value="Genomic_DNA"/>
</dbReference>
<sequence length="137" mass="15784">MVIKIATQCHKGQKDKGGVDYINHPLKVSELCTHEISKCVAILHDVMEDGGETYDSLKEKGVLKEIYNRVSTLTRWEGESYSDYIERISLDAVAREVKMADLTHNMDISRIPDPTETDFSRLEKYRKALNYLKKVNY</sequence>
<dbReference type="Gene3D" id="1.10.3210.10">
    <property type="entry name" value="Hypothetical protein af1432"/>
    <property type="match status" value="1"/>
</dbReference>
<evidence type="ECO:0000313" key="2">
    <source>
        <dbReference type="Proteomes" id="UP000777002"/>
    </source>
</evidence>
<keyword evidence="2" id="KW-1185">Reference proteome</keyword>
<dbReference type="Proteomes" id="UP000777002">
    <property type="component" value="Unassembled WGS sequence"/>
</dbReference>
<dbReference type="SUPFAM" id="SSF109604">
    <property type="entry name" value="HD-domain/PDEase-like"/>
    <property type="match status" value="1"/>
</dbReference>